<feature type="compositionally biased region" description="Low complexity" evidence="4">
    <location>
        <begin position="442"/>
        <end position="512"/>
    </location>
</feature>
<gene>
    <name evidence="6" type="ORF">HHI36_001305</name>
</gene>
<feature type="region of interest" description="Disordered" evidence="4">
    <location>
        <begin position="437"/>
        <end position="564"/>
    </location>
</feature>
<evidence type="ECO:0000313" key="6">
    <source>
        <dbReference type="EMBL" id="KAL3286813.1"/>
    </source>
</evidence>
<evidence type="ECO:0000313" key="7">
    <source>
        <dbReference type="Proteomes" id="UP001516400"/>
    </source>
</evidence>
<dbReference type="SUPFAM" id="SSF63829">
    <property type="entry name" value="Calcium-dependent phosphotriesterase"/>
    <property type="match status" value="1"/>
</dbReference>
<accession>A0ABD2P758</accession>
<evidence type="ECO:0000256" key="3">
    <source>
        <dbReference type="ARBA" id="ARBA00023180"/>
    </source>
</evidence>
<dbReference type="Pfam" id="PF20067">
    <property type="entry name" value="SSL_N"/>
    <property type="match status" value="1"/>
</dbReference>
<proteinExistence type="inferred from homology"/>
<keyword evidence="2" id="KW-0597">Phosphoprotein</keyword>
<feature type="compositionally biased region" description="Basic and acidic residues" evidence="4">
    <location>
        <begin position="548"/>
        <end position="564"/>
    </location>
</feature>
<evidence type="ECO:0000256" key="4">
    <source>
        <dbReference type="SAM" id="MobiDB-lite"/>
    </source>
</evidence>
<comment type="similarity">
    <text evidence="1">Belongs to the strictosidine synthase family.</text>
</comment>
<evidence type="ECO:0000256" key="1">
    <source>
        <dbReference type="ARBA" id="ARBA00009191"/>
    </source>
</evidence>
<dbReference type="AlphaFoldDB" id="A0ABD2P758"/>
<keyword evidence="7" id="KW-1185">Reference proteome</keyword>
<keyword evidence="3" id="KW-0325">Glycoprotein</keyword>
<evidence type="ECO:0000256" key="2">
    <source>
        <dbReference type="ARBA" id="ARBA00022553"/>
    </source>
</evidence>
<feature type="domain" description="Strictosidine synthase conserved region" evidence="5">
    <location>
        <begin position="169"/>
        <end position="255"/>
    </location>
</feature>
<dbReference type="InterPro" id="IPR018119">
    <property type="entry name" value="Strictosidine_synth_cons-reg"/>
</dbReference>
<dbReference type="PANTHER" id="PTHR10426">
    <property type="entry name" value="STRICTOSIDINE SYNTHASE-RELATED"/>
    <property type="match status" value="1"/>
</dbReference>
<dbReference type="Pfam" id="PF03088">
    <property type="entry name" value="Str_synth"/>
    <property type="match status" value="1"/>
</dbReference>
<dbReference type="Gene3D" id="2.120.10.30">
    <property type="entry name" value="TolB, C-terminal domain"/>
    <property type="match status" value="1"/>
</dbReference>
<dbReference type="InterPro" id="IPR011042">
    <property type="entry name" value="6-blade_b-propeller_TolB-like"/>
</dbReference>
<dbReference type="EMBL" id="JABFTP020000185">
    <property type="protein sequence ID" value="KAL3286813.1"/>
    <property type="molecule type" value="Genomic_DNA"/>
</dbReference>
<name>A0ABD2P758_9CUCU</name>
<sequence>MGFFSFFKSSLRLGIEAFVLILVITFIPGLPPDVKISEPYKITKAKLEGKLTPNGKLDNIEFLHKDLMHGPESLADDSKFIYTSVHMDGIVKLVGKHIVPLVKFGKPCKGVYQEGICGRPLGITFGQDGYLYAADAYYGIYKVDVNTGDKKQLVSVGKEIEGRKVKFPNSVAVGCNGDIYWTESSTDFSLQDGVFALLADPSGRLIHYNAESGKNTVLIDKLHFGNGVILSESEDFLLVAETSRNRVLRYHLKGPKAGTSDIFLDGLPGMPDNIQTDGGSGFIVNLISEANSKRPNLVQVFSQFPNVRKFFARSVALVQLAFRAINSVYPNKFAQQGVHFVGHLEPFALILGRTIVLHVSQSGEILDSLWSGNNTVGHFCEAHIVKDQLYLGSPFNKYLGRVALSKIGWEHLKQKTDSLSAKKQICLKLKSNKKTDITKEAPTTTTTPRPTTTTTPRPTTTTSRSTTTTTQKSATTTTSTQKPTSTTPKPTAASIKPAVTTPKATTTKPVTTNSKAEQTDQVRRSAPPLEKPKVKEIPKSSLNSQGKVKSDSKESRAESRKNEL</sequence>
<comment type="caution">
    <text evidence="6">The sequence shown here is derived from an EMBL/GenBank/DDBJ whole genome shotgun (WGS) entry which is preliminary data.</text>
</comment>
<organism evidence="6 7">
    <name type="scientific">Cryptolaemus montrouzieri</name>
    <dbReference type="NCBI Taxonomy" id="559131"/>
    <lineage>
        <taxon>Eukaryota</taxon>
        <taxon>Metazoa</taxon>
        <taxon>Ecdysozoa</taxon>
        <taxon>Arthropoda</taxon>
        <taxon>Hexapoda</taxon>
        <taxon>Insecta</taxon>
        <taxon>Pterygota</taxon>
        <taxon>Neoptera</taxon>
        <taxon>Endopterygota</taxon>
        <taxon>Coleoptera</taxon>
        <taxon>Polyphaga</taxon>
        <taxon>Cucujiformia</taxon>
        <taxon>Coccinelloidea</taxon>
        <taxon>Coccinellidae</taxon>
        <taxon>Scymninae</taxon>
        <taxon>Scymnini</taxon>
        <taxon>Cryptolaemus</taxon>
    </lineage>
</organism>
<evidence type="ECO:0000259" key="5">
    <source>
        <dbReference type="Pfam" id="PF03088"/>
    </source>
</evidence>
<protein>
    <recommendedName>
        <fullName evidence="5">Strictosidine synthase conserved region domain-containing protein</fullName>
    </recommendedName>
</protein>
<dbReference type="Proteomes" id="UP001516400">
    <property type="component" value="Unassembled WGS sequence"/>
</dbReference>
<reference evidence="6 7" key="1">
    <citation type="journal article" date="2021" name="BMC Biol.">
        <title>Horizontally acquired antibacterial genes associated with adaptive radiation of ladybird beetles.</title>
        <authorList>
            <person name="Li H.S."/>
            <person name="Tang X.F."/>
            <person name="Huang Y.H."/>
            <person name="Xu Z.Y."/>
            <person name="Chen M.L."/>
            <person name="Du X.Y."/>
            <person name="Qiu B.Y."/>
            <person name="Chen P.T."/>
            <person name="Zhang W."/>
            <person name="Slipinski A."/>
            <person name="Escalona H.E."/>
            <person name="Waterhouse R.M."/>
            <person name="Zwick A."/>
            <person name="Pang H."/>
        </authorList>
    </citation>
    <scope>NUCLEOTIDE SEQUENCE [LARGE SCALE GENOMIC DNA]</scope>
    <source>
        <strain evidence="6">SYSU2018</strain>
    </source>
</reference>
<dbReference type="PANTHER" id="PTHR10426:SF88">
    <property type="entry name" value="ADIPOCYTE PLASMA MEMBRANE-ASSOCIATED PROTEIN HEMOMUCIN-RELATED"/>
    <property type="match status" value="1"/>
</dbReference>